<name>A0A0F5K1K5_9BURK</name>
<keyword evidence="2" id="KW-0479">Metal-binding</keyword>
<evidence type="ECO:0000313" key="5">
    <source>
        <dbReference type="Proteomes" id="UP000033618"/>
    </source>
</evidence>
<gene>
    <name evidence="4" type="ORF">WM40_11935</name>
</gene>
<keyword evidence="5" id="KW-1185">Reference proteome</keyword>
<organism evidence="4 5">
    <name type="scientific">Robbsia andropogonis</name>
    <dbReference type="NCBI Taxonomy" id="28092"/>
    <lineage>
        <taxon>Bacteria</taxon>
        <taxon>Pseudomonadati</taxon>
        <taxon>Pseudomonadota</taxon>
        <taxon>Betaproteobacteria</taxon>
        <taxon>Burkholderiales</taxon>
        <taxon>Burkholderiaceae</taxon>
        <taxon>Robbsia</taxon>
    </lineage>
</organism>
<dbReference type="PANTHER" id="PTHR43270:SF12">
    <property type="entry name" value="SUCCINYL-DIAMINOPIMELATE DESUCCINYLASE"/>
    <property type="match status" value="1"/>
</dbReference>
<dbReference type="AlphaFoldDB" id="A0A0F5K1K5"/>
<dbReference type="PANTHER" id="PTHR43270">
    <property type="entry name" value="BETA-ALA-HIS DIPEPTIDASE"/>
    <property type="match status" value="1"/>
</dbReference>
<dbReference type="NCBIfam" id="NF005478">
    <property type="entry name" value="PRK07079.1"/>
    <property type="match status" value="1"/>
</dbReference>
<dbReference type="GO" id="GO:0046872">
    <property type="term" value="F:metal ion binding"/>
    <property type="evidence" value="ECO:0007669"/>
    <property type="project" value="UniProtKB-KW"/>
</dbReference>
<dbReference type="Gene3D" id="3.40.630.10">
    <property type="entry name" value="Zn peptidases"/>
    <property type="match status" value="1"/>
</dbReference>
<evidence type="ECO:0000313" key="4">
    <source>
        <dbReference type="EMBL" id="KKB63432.1"/>
    </source>
</evidence>
<comment type="caution">
    <text evidence="4">The sequence shown here is derived from an EMBL/GenBank/DDBJ whole genome shotgun (WGS) entry which is preliminary data.</text>
</comment>
<dbReference type="PATRIC" id="fig|28092.6.peg.2804"/>
<reference evidence="4 5" key="1">
    <citation type="submission" date="2015-03" db="EMBL/GenBank/DDBJ databases">
        <title>Draft Genome Sequence of Burkholderia andropogonis type strain ICMP2807, isolated from Sorghum bicolor.</title>
        <authorList>
            <person name="Lopes-Santos L."/>
            <person name="Castro D.B."/>
            <person name="Ottoboni L.M."/>
            <person name="Park D."/>
            <person name="Weirc B.S."/>
            <person name="Destefano S.A."/>
        </authorList>
    </citation>
    <scope>NUCLEOTIDE SEQUENCE [LARGE SCALE GENOMIC DNA]</scope>
    <source>
        <strain evidence="4 5">ICMP2807</strain>
    </source>
</reference>
<dbReference type="Proteomes" id="UP000033618">
    <property type="component" value="Unassembled WGS sequence"/>
</dbReference>
<dbReference type="OrthoDB" id="9761532at2"/>
<dbReference type="InterPro" id="IPR002933">
    <property type="entry name" value="Peptidase_M20"/>
</dbReference>
<keyword evidence="1" id="KW-0645">Protease</keyword>
<dbReference type="Gene3D" id="3.30.70.360">
    <property type="match status" value="1"/>
</dbReference>
<dbReference type="STRING" id="28092.WM40_11935"/>
<dbReference type="GO" id="GO:0008233">
    <property type="term" value="F:peptidase activity"/>
    <property type="evidence" value="ECO:0007669"/>
    <property type="project" value="UniProtKB-KW"/>
</dbReference>
<protein>
    <recommendedName>
        <fullName evidence="6">Peptidase M20 dimerisation domain-containing protein</fullName>
    </recommendedName>
</protein>
<dbReference type="GO" id="GO:0006508">
    <property type="term" value="P:proteolysis"/>
    <property type="evidence" value="ECO:0007669"/>
    <property type="project" value="UniProtKB-KW"/>
</dbReference>
<evidence type="ECO:0000256" key="3">
    <source>
        <dbReference type="ARBA" id="ARBA00022801"/>
    </source>
</evidence>
<evidence type="ECO:0000256" key="2">
    <source>
        <dbReference type="ARBA" id="ARBA00022723"/>
    </source>
</evidence>
<dbReference type="Pfam" id="PF01546">
    <property type="entry name" value="Peptidase_M20"/>
    <property type="match status" value="1"/>
</dbReference>
<dbReference type="EMBL" id="LAQU01000010">
    <property type="protein sequence ID" value="KKB63432.1"/>
    <property type="molecule type" value="Genomic_DNA"/>
</dbReference>
<dbReference type="SUPFAM" id="SSF53187">
    <property type="entry name" value="Zn-dependent exopeptidases"/>
    <property type="match status" value="1"/>
</dbReference>
<dbReference type="InterPro" id="IPR051458">
    <property type="entry name" value="Cyt/Met_Dipeptidase"/>
</dbReference>
<keyword evidence="3" id="KW-0378">Hydrolase</keyword>
<proteinExistence type="predicted"/>
<evidence type="ECO:0008006" key="6">
    <source>
        <dbReference type="Google" id="ProtNLM"/>
    </source>
</evidence>
<accession>A0A0F5K1K5</accession>
<evidence type="ECO:0000256" key="1">
    <source>
        <dbReference type="ARBA" id="ARBA00022670"/>
    </source>
</evidence>
<dbReference type="RefSeq" id="WP_024905288.1">
    <property type="nucleotide sequence ID" value="NZ_CADFGU010000003.1"/>
</dbReference>
<sequence>MSLHNSRANAIERVSAYFDDGRFYASLQRRVAVKTESQDSESLSILLGYLREQLAPALEALGFTWTVLENPIAGKSPFLIAERIEPGATYTVLTYGHGDVVRGYDAQWRTGLSPWKIVVEGDKWYGRGTADNKGQHTINLVALAEVIAERGGVLGYNVKAIFEMGEEIGSPGLGEICAANKQVLAADLFLASDGPRLNATRPTLFLGSRGNFNFEMRLELRDGAHHSGNWGGLLRSPGIRLANALASMVSPTGKILVEKLRPSGLPQSVRDALKDIHVGGGPTDPEIDPQWGEPGLTPEEKVFGWNSFDIMAFKTGNPEAPANAISGYAYAHCQVRYVVGSDGSQFLQYIRDHLDSLGYSDIELKITSTMMPATRLDPTDPWVNWGLTSIAKTTGKKPALLPNLGGSLPNEVFSDILGLPTLWVPHSYPACSQHAPDEHILASTTRESLQVMAGLFWDLAEQGASVVASRNAGLSAG</sequence>